<organism evidence="2">
    <name type="scientific">Panicum hallii</name>
    <dbReference type="NCBI Taxonomy" id="206008"/>
    <lineage>
        <taxon>Eukaryota</taxon>
        <taxon>Viridiplantae</taxon>
        <taxon>Streptophyta</taxon>
        <taxon>Embryophyta</taxon>
        <taxon>Tracheophyta</taxon>
        <taxon>Spermatophyta</taxon>
        <taxon>Magnoliopsida</taxon>
        <taxon>Liliopsida</taxon>
        <taxon>Poales</taxon>
        <taxon>Poaceae</taxon>
        <taxon>PACMAD clade</taxon>
        <taxon>Panicoideae</taxon>
        <taxon>Panicodae</taxon>
        <taxon>Paniceae</taxon>
        <taxon>Panicinae</taxon>
        <taxon>Panicum</taxon>
        <taxon>Panicum sect. Panicum</taxon>
    </lineage>
</organism>
<dbReference type="Gramene" id="PVH31910">
    <property type="protein sequence ID" value="PVH31910"/>
    <property type="gene ID" value="PAHAL_9G258500"/>
</dbReference>
<evidence type="ECO:0000313" key="2">
    <source>
        <dbReference type="EMBL" id="PVH31910.1"/>
    </source>
</evidence>
<name>A0A2T8I2L4_9POAL</name>
<accession>A0A2T8I2L4</accession>
<sequence>MGGREGWLGVGSTNPQPQPASHRQSARRPSVTSLAHALYVRHPTRNQVQIFSLWFNLNCILLIDRI</sequence>
<reference evidence="2" key="1">
    <citation type="submission" date="2018-04" db="EMBL/GenBank/DDBJ databases">
        <title>WGS assembly of Panicum hallii.</title>
        <authorList>
            <person name="Lovell J."/>
            <person name="Jenkins J."/>
            <person name="Lowry D."/>
            <person name="Mamidi S."/>
            <person name="Sreedasyam A."/>
            <person name="Weng X."/>
            <person name="Barry K."/>
            <person name="Bonette J."/>
            <person name="Campitelli B."/>
            <person name="Daum C."/>
            <person name="Gordon S."/>
            <person name="Gould B."/>
            <person name="Lipzen A."/>
            <person name="Macqueen A."/>
            <person name="Palacio-Mejia J."/>
            <person name="Plott C."/>
            <person name="Shakirov E."/>
            <person name="Shu S."/>
            <person name="Yoshinaga Y."/>
            <person name="Zane M."/>
            <person name="Rokhsar D."/>
            <person name="Grimwood J."/>
            <person name="Schmutz J."/>
            <person name="Juenger T."/>
        </authorList>
    </citation>
    <scope>NUCLEOTIDE SEQUENCE [LARGE SCALE GENOMIC DNA]</scope>
    <source>
        <strain evidence="2">FIL2</strain>
    </source>
</reference>
<feature type="region of interest" description="Disordered" evidence="1">
    <location>
        <begin position="1"/>
        <end position="29"/>
    </location>
</feature>
<dbReference type="AlphaFoldDB" id="A0A2T8I2L4"/>
<gene>
    <name evidence="2" type="ORF">PAHAL_9G258500</name>
</gene>
<protein>
    <submittedName>
        <fullName evidence="2">Uncharacterized protein</fullName>
    </submittedName>
</protein>
<feature type="compositionally biased region" description="Polar residues" evidence="1">
    <location>
        <begin position="11"/>
        <end position="23"/>
    </location>
</feature>
<evidence type="ECO:0000256" key="1">
    <source>
        <dbReference type="SAM" id="MobiDB-lite"/>
    </source>
</evidence>
<dbReference type="Proteomes" id="UP000243499">
    <property type="component" value="Chromosome 9"/>
</dbReference>
<dbReference type="EMBL" id="CM008054">
    <property type="protein sequence ID" value="PVH31910.1"/>
    <property type="molecule type" value="Genomic_DNA"/>
</dbReference>
<proteinExistence type="predicted"/>